<keyword evidence="5 12" id="KW-0375">Hydrogen ion transport</keyword>
<dbReference type="GO" id="GO:0046933">
    <property type="term" value="F:proton-transporting ATP synthase activity, rotational mechanism"/>
    <property type="evidence" value="ECO:0007669"/>
    <property type="project" value="UniProtKB-UniRule"/>
</dbReference>
<dbReference type="AlphaFoldDB" id="A0A3M0YZ05"/>
<evidence type="ECO:0000256" key="11">
    <source>
        <dbReference type="ARBA" id="ARBA00037847"/>
    </source>
</evidence>
<dbReference type="InterPro" id="IPR050059">
    <property type="entry name" value="ATP_synthase_B_chain"/>
</dbReference>
<feature type="coiled-coil region" evidence="14">
    <location>
        <begin position="49"/>
        <end position="76"/>
    </location>
</feature>
<dbReference type="PANTHER" id="PTHR33445">
    <property type="entry name" value="ATP SYNTHASE SUBUNIT B', CHLOROPLASTIC"/>
    <property type="match status" value="1"/>
</dbReference>
<keyword evidence="4 12" id="KW-0812">Transmembrane</keyword>
<comment type="function">
    <text evidence="10 12">F(1)F(0) ATP synthase produces ATP from ADP in the presence of a proton or sodium gradient. F-type ATPases consist of two structural domains, F(1) containing the extramembraneous catalytic core and F(0) containing the membrane proton channel, linked together by a central stalk and a peripheral stalk. During catalysis, ATP synthesis in the catalytic domain of F(1) is coupled via a rotary mechanism of the central stalk subunits to proton translocation.</text>
</comment>
<sequence>MFENVLSSFGFDLRYFVFNTINFVVVALLLYKFFFKRILDVVSERQKIIEEGINNKEKYEQLIKTTEVEKDKILQNAHRVAYEYIEEKKRQAYIESSSIISDAQQKANKILQDARTSQQQLEKEFMNKLKIQGAQAVVEASKKIRGEDIEIQQ</sequence>
<keyword evidence="14" id="KW-0175">Coiled coil</keyword>
<dbReference type="GO" id="GO:0012505">
    <property type="term" value="C:endomembrane system"/>
    <property type="evidence" value="ECO:0007669"/>
    <property type="project" value="UniProtKB-SubCell"/>
</dbReference>
<dbReference type="GO" id="GO:0046961">
    <property type="term" value="F:proton-transporting ATPase activity, rotational mechanism"/>
    <property type="evidence" value="ECO:0007669"/>
    <property type="project" value="TreeGrafter"/>
</dbReference>
<gene>
    <name evidence="12" type="primary">atpF</name>
    <name evidence="15" type="ORF">D6810_03325</name>
</gene>
<dbReference type="EMBL" id="RFKV01000114">
    <property type="protein sequence ID" value="RMD76654.1"/>
    <property type="molecule type" value="Genomic_DNA"/>
</dbReference>
<organism evidence="15 16">
    <name type="scientific">Candidatus Dojkabacteria bacterium</name>
    <dbReference type="NCBI Taxonomy" id="2099670"/>
    <lineage>
        <taxon>Bacteria</taxon>
        <taxon>Candidatus Dojkabacteria</taxon>
    </lineage>
</organism>
<protein>
    <recommendedName>
        <fullName evidence="12">ATP synthase subunit b</fullName>
    </recommendedName>
    <alternativeName>
        <fullName evidence="12">ATP synthase F(0) sector subunit b</fullName>
    </alternativeName>
    <alternativeName>
        <fullName evidence="12">ATPase subunit I</fullName>
    </alternativeName>
    <alternativeName>
        <fullName evidence="12">F-type ATPase subunit b</fullName>
        <shortName evidence="12">F-ATPase subunit b</shortName>
    </alternativeName>
</protein>
<proteinExistence type="inferred from homology"/>
<comment type="function">
    <text evidence="12">Component of the F(0) channel, it forms part of the peripheral stalk, linking F(1) to F(0).</text>
</comment>
<dbReference type="CDD" id="cd06503">
    <property type="entry name" value="ATP-synt_Fo_b"/>
    <property type="match status" value="1"/>
</dbReference>
<name>A0A3M0YZ05_9BACT</name>
<evidence type="ECO:0000256" key="8">
    <source>
        <dbReference type="ARBA" id="ARBA00023136"/>
    </source>
</evidence>
<evidence type="ECO:0000256" key="12">
    <source>
        <dbReference type="HAMAP-Rule" id="MF_01398"/>
    </source>
</evidence>
<keyword evidence="3 12" id="KW-0138">CF(0)</keyword>
<evidence type="ECO:0000256" key="13">
    <source>
        <dbReference type="RuleBase" id="RU003848"/>
    </source>
</evidence>
<evidence type="ECO:0000256" key="14">
    <source>
        <dbReference type="SAM" id="Coils"/>
    </source>
</evidence>
<dbReference type="Pfam" id="PF00430">
    <property type="entry name" value="ATP-synt_B"/>
    <property type="match status" value="1"/>
</dbReference>
<keyword evidence="7 12" id="KW-0406">Ion transport</keyword>
<keyword evidence="12" id="KW-1003">Cell membrane</keyword>
<keyword evidence="6 12" id="KW-1133">Transmembrane helix</keyword>
<accession>A0A3M0YZ05</accession>
<feature type="transmembrane region" description="Helical" evidence="12">
    <location>
        <begin position="15"/>
        <end position="35"/>
    </location>
</feature>
<evidence type="ECO:0000313" key="15">
    <source>
        <dbReference type="EMBL" id="RMD76654.1"/>
    </source>
</evidence>
<reference evidence="15 16" key="1">
    <citation type="submission" date="2018-10" db="EMBL/GenBank/DDBJ databases">
        <title>Thermophilic Lithotrophy and Phototrophy in an Intertidal, Iron-rich, Geothermal Spring.</title>
        <authorList>
            <person name="Ward L.M."/>
            <person name="Idei A."/>
            <person name="Nakagawa M."/>
            <person name="Ueno Y."/>
            <person name="Fischer W."/>
            <person name="Mcglynn S.E."/>
        </authorList>
    </citation>
    <scope>NUCLEOTIDE SEQUENCE [LARGE SCALE GENOMIC DNA]</scope>
    <source>
        <strain evidence="15">J137</strain>
    </source>
</reference>
<evidence type="ECO:0000256" key="6">
    <source>
        <dbReference type="ARBA" id="ARBA00022989"/>
    </source>
</evidence>
<dbReference type="GO" id="GO:0045259">
    <property type="term" value="C:proton-transporting ATP synthase complex"/>
    <property type="evidence" value="ECO:0007669"/>
    <property type="project" value="UniProtKB-KW"/>
</dbReference>
<evidence type="ECO:0000256" key="1">
    <source>
        <dbReference type="ARBA" id="ARBA00005513"/>
    </source>
</evidence>
<dbReference type="HAMAP" id="MF_01398">
    <property type="entry name" value="ATP_synth_b_bprime"/>
    <property type="match status" value="1"/>
</dbReference>
<evidence type="ECO:0000256" key="2">
    <source>
        <dbReference type="ARBA" id="ARBA00022448"/>
    </source>
</evidence>
<evidence type="ECO:0000256" key="4">
    <source>
        <dbReference type="ARBA" id="ARBA00022692"/>
    </source>
</evidence>
<dbReference type="Proteomes" id="UP000269410">
    <property type="component" value="Unassembled WGS sequence"/>
</dbReference>
<keyword evidence="9 12" id="KW-0066">ATP synthesis</keyword>
<evidence type="ECO:0000313" key="16">
    <source>
        <dbReference type="Proteomes" id="UP000269410"/>
    </source>
</evidence>
<dbReference type="PANTHER" id="PTHR33445:SF2">
    <property type="entry name" value="ATP SYNTHASE SUBUNIT B', CHLOROPLASTIC"/>
    <property type="match status" value="1"/>
</dbReference>
<evidence type="ECO:0000256" key="10">
    <source>
        <dbReference type="ARBA" id="ARBA00025198"/>
    </source>
</evidence>
<comment type="caution">
    <text evidence="15">The sequence shown here is derived from an EMBL/GenBank/DDBJ whole genome shotgun (WGS) entry which is preliminary data.</text>
</comment>
<dbReference type="GO" id="GO:0005886">
    <property type="term" value="C:plasma membrane"/>
    <property type="evidence" value="ECO:0007669"/>
    <property type="project" value="UniProtKB-SubCell"/>
</dbReference>
<dbReference type="InterPro" id="IPR028987">
    <property type="entry name" value="ATP_synth_B-like_membr_sf"/>
</dbReference>
<comment type="similarity">
    <text evidence="1 12 13">Belongs to the ATPase B chain family.</text>
</comment>
<dbReference type="SUPFAM" id="SSF81573">
    <property type="entry name" value="F1F0 ATP synthase subunit B, membrane domain"/>
    <property type="match status" value="1"/>
</dbReference>
<keyword evidence="2 12" id="KW-0813">Transport</keyword>
<evidence type="ECO:0000256" key="5">
    <source>
        <dbReference type="ARBA" id="ARBA00022781"/>
    </source>
</evidence>
<dbReference type="InterPro" id="IPR002146">
    <property type="entry name" value="ATP_synth_b/b'su_bac/chlpt"/>
</dbReference>
<keyword evidence="8 12" id="KW-0472">Membrane</keyword>
<comment type="subcellular location">
    <subcellularLocation>
        <location evidence="12">Cell membrane</location>
        <topology evidence="12">Single-pass membrane protein</topology>
    </subcellularLocation>
    <subcellularLocation>
        <location evidence="11">Endomembrane system</location>
        <topology evidence="11">Single-pass membrane protein</topology>
    </subcellularLocation>
</comment>
<evidence type="ECO:0000256" key="7">
    <source>
        <dbReference type="ARBA" id="ARBA00023065"/>
    </source>
</evidence>
<evidence type="ECO:0000256" key="3">
    <source>
        <dbReference type="ARBA" id="ARBA00022547"/>
    </source>
</evidence>
<comment type="subunit">
    <text evidence="12">F-type ATPases have 2 components, F(1) - the catalytic core - and F(0) - the membrane proton channel. F(1) has five subunits: alpha(3), beta(3), gamma(1), delta(1), epsilon(1). F(0) has three main subunits: a(1), b(2) and c(10-14). The alpha and beta chains form an alternating ring which encloses part of the gamma chain. F(1) is attached to F(0) by a central stalk formed by the gamma and epsilon chains, while a peripheral stalk is formed by the delta and b chains.</text>
</comment>
<evidence type="ECO:0000256" key="9">
    <source>
        <dbReference type="ARBA" id="ARBA00023310"/>
    </source>
</evidence>